<dbReference type="InterPro" id="IPR047141">
    <property type="entry name" value="Stealth"/>
</dbReference>
<reference evidence="5 6" key="1">
    <citation type="submission" date="2016-10" db="EMBL/GenBank/DDBJ databases">
        <authorList>
            <person name="de Groot N.N."/>
        </authorList>
    </citation>
    <scope>NUCLEOTIDE SEQUENCE [LARGE SCALE GENOMIC DNA]</scope>
    <source>
        <strain evidence="5 6">D31d</strain>
    </source>
</reference>
<keyword evidence="3" id="KW-0270">Exopolysaccharide synthesis</keyword>
<evidence type="ECO:0000256" key="1">
    <source>
        <dbReference type="ARBA" id="ARBA00007583"/>
    </source>
</evidence>
<dbReference type="EMBL" id="FNRF01000003">
    <property type="protein sequence ID" value="SEA62456.1"/>
    <property type="molecule type" value="Genomic_DNA"/>
</dbReference>
<dbReference type="PANTHER" id="PTHR24045">
    <property type="match status" value="1"/>
</dbReference>
<protein>
    <submittedName>
        <fullName evidence="5">Stealth protein CR1, conserved region 1</fullName>
    </submittedName>
</protein>
<dbReference type="Proteomes" id="UP000182257">
    <property type="component" value="Unassembled WGS sequence"/>
</dbReference>
<evidence type="ECO:0000259" key="4">
    <source>
        <dbReference type="Pfam" id="PF11380"/>
    </source>
</evidence>
<dbReference type="GO" id="GO:0000271">
    <property type="term" value="P:polysaccharide biosynthetic process"/>
    <property type="evidence" value="ECO:0007669"/>
    <property type="project" value="UniProtKB-KW"/>
</dbReference>
<evidence type="ECO:0000256" key="2">
    <source>
        <dbReference type="ARBA" id="ARBA00022679"/>
    </source>
</evidence>
<proteinExistence type="inferred from homology"/>
<evidence type="ECO:0000313" key="5">
    <source>
        <dbReference type="EMBL" id="SEA62456.1"/>
    </source>
</evidence>
<accession>A0A1H4CPV5</accession>
<keyword evidence="2" id="KW-0808">Transferase</keyword>
<dbReference type="OrthoDB" id="9776077at2"/>
<dbReference type="PANTHER" id="PTHR24045:SF0">
    <property type="entry name" value="N-ACETYLGLUCOSAMINE-1-PHOSPHOTRANSFERASE SUBUNITS ALPHA_BETA"/>
    <property type="match status" value="1"/>
</dbReference>
<name>A0A1H4CPV5_XYLRU</name>
<organism evidence="5 6">
    <name type="scientific">Xylanibacter ruminicola</name>
    <name type="common">Prevotella ruminicola</name>
    <dbReference type="NCBI Taxonomy" id="839"/>
    <lineage>
        <taxon>Bacteria</taxon>
        <taxon>Pseudomonadati</taxon>
        <taxon>Bacteroidota</taxon>
        <taxon>Bacteroidia</taxon>
        <taxon>Bacteroidales</taxon>
        <taxon>Prevotellaceae</taxon>
        <taxon>Xylanibacter</taxon>
    </lineage>
</organism>
<evidence type="ECO:0000313" key="6">
    <source>
        <dbReference type="Proteomes" id="UP000182257"/>
    </source>
</evidence>
<dbReference type="InterPro" id="IPR021520">
    <property type="entry name" value="Stealth_CR2"/>
</dbReference>
<evidence type="ECO:0000256" key="3">
    <source>
        <dbReference type="ARBA" id="ARBA00023169"/>
    </source>
</evidence>
<dbReference type="AlphaFoldDB" id="A0A1H4CPV5"/>
<gene>
    <name evidence="5" type="ORF">SAMN05216462_2078</name>
</gene>
<sequence length="337" mass="40091">MEKIDFVVTWLDSNDPEWQKQYEYYKHSSKGDNSKARFRSMSIFRYWFRAVEENAPWVNKVFLVTNGTFPGWINPNNPKLVLVKHEDYMPQELLPTFSSCAIELNLHKIKGLSEHFVYFNDDVFINSPISPNYYFKKGLPCDCNKETCFNVPIFTKKERFSIYMSMLSNIGIINAYFNRWKTVCQAPRKWFGLHLGIKGIIMSSILMKQRLFVGFSNFHIEQAFRKSSFEEVWNKEPDFLYRSCTRFREEVIANPYIFRYWQFAKNMFYPQKRKFGVFHLTGRDCIDKIEKAINNTSIASICLNDTSFCSDDDFDFINKHIEKMLNQKYPNKSSFEI</sequence>
<dbReference type="GO" id="GO:0016772">
    <property type="term" value="F:transferase activity, transferring phosphorus-containing groups"/>
    <property type="evidence" value="ECO:0007669"/>
    <property type="project" value="InterPro"/>
</dbReference>
<comment type="similarity">
    <text evidence="1">Belongs to the stealth family.</text>
</comment>
<dbReference type="RefSeq" id="WP_074761439.1">
    <property type="nucleotide sequence ID" value="NZ_FNRF01000003.1"/>
</dbReference>
<feature type="domain" description="Stealth protein CR2 conserved region 2" evidence="4">
    <location>
        <begin position="37"/>
        <end position="137"/>
    </location>
</feature>
<dbReference type="Pfam" id="PF11380">
    <property type="entry name" value="Stealth_CR2"/>
    <property type="match status" value="1"/>
</dbReference>